<name>M6YGH2_9LEPT</name>
<comment type="caution">
    <text evidence="1">The sequence shown here is derived from an EMBL/GenBank/DDBJ whole genome shotgun (WGS) entry which is preliminary data.</text>
</comment>
<evidence type="ECO:0000313" key="2">
    <source>
        <dbReference type="Proteomes" id="UP000012138"/>
    </source>
</evidence>
<dbReference type="EMBL" id="AKXB02000023">
    <property type="protein sequence ID" value="EMO90926.1"/>
    <property type="molecule type" value="Genomic_DNA"/>
</dbReference>
<dbReference type="AlphaFoldDB" id="M6YGH2"/>
<reference evidence="1 2" key="1">
    <citation type="submission" date="2013-01" db="EMBL/GenBank/DDBJ databases">
        <authorList>
            <person name="Harkins D.M."/>
            <person name="Durkin A.S."/>
            <person name="Brinkac L.M."/>
            <person name="Haft D.H."/>
            <person name="Selengut J.D."/>
            <person name="Sanka R."/>
            <person name="DePew J."/>
            <person name="Purushe J."/>
            <person name="Whelen A.C."/>
            <person name="Vinetz J.M."/>
            <person name="Sutton G.G."/>
            <person name="Nierman W.C."/>
            <person name="Fouts D.E."/>
        </authorList>
    </citation>
    <scope>NUCLEOTIDE SEQUENCE [LARGE SCALE GENOMIC DNA]</scope>
    <source>
        <strain evidence="1 2">2001034031</strain>
    </source>
</reference>
<accession>M6YGH2</accession>
<dbReference type="Proteomes" id="UP000012138">
    <property type="component" value="Unassembled WGS sequence"/>
</dbReference>
<organism evidence="1 2">
    <name type="scientific">Leptospira noguchii str. 2001034031</name>
    <dbReference type="NCBI Taxonomy" id="1193053"/>
    <lineage>
        <taxon>Bacteria</taxon>
        <taxon>Pseudomonadati</taxon>
        <taxon>Spirochaetota</taxon>
        <taxon>Spirochaetia</taxon>
        <taxon>Leptospirales</taxon>
        <taxon>Leptospiraceae</taxon>
        <taxon>Leptospira</taxon>
    </lineage>
</organism>
<protein>
    <submittedName>
        <fullName evidence="1">Uncharacterized protein</fullName>
    </submittedName>
</protein>
<evidence type="ECO:0000313" key="1">
    <source>
        <dbReference type="EMBL" id="EMO90926.1"/>
    </source>
</evidence>
<gene>
    <name evidence="1" type="ORF">LEP1GSC024_4181</name>
</gene>
<sequence>MIYFWHSLLQTILFALFAFLTLFQGRLSIVVEKFHSSI</sequence>
<proteinExistence type="predicted"/>